<comment type="caution">
    <text evidence="1">The sequence shown here is derived from an EMBL/GenBank/DDBJ whole genome shotgun (WGS) entry which is preliminary data.</text>
</comment>
<sequence>MGSVSTDYRGTLESTRAQDRLARALVQIGEALAPALCAVFRPVDITLDWPVLVRVPGTETDFVEIGDVRVVGAELVLADFRRDRHRLPFTFIRDIGRNHLRLPDIRGTLVTVEDREECRFYTAPRIRSAQCFLAPYATQHLRYDLEGEFDLLMAYVRQFHMPNLHYWRYSPLPRFGEYRKWVGWLHGVPRARRTIADALQEWQRRAAWPAPTEWTKFRIEDSDRRELEERGSVEAIARGVLLDLLRCAHNEPFDA</sequence>
<name>A0A933SIK2_UNCEI</name>
<dbReference type="EMBL" id="JACRIW010000097">
    <property type="protein sequence ID" value="MBI5170559.1"/>
    <property type="molecule type" value="Genomic_DNA"/>
</dbReference>
<organism evidence="1 2">
    <name type="scientific">Eiseniibacteriota bacterium</name>
    <dbReference type="NCBI Taxonomy" id="2212470"/>
    <lineage>
        <taxon>Bacteria</taxon>
        <taxon>Candidatus Eiseniibacteriota</taxon>
    </lineage>
</organism>
<dbReference type="AlphaFoldDB" id="A0A933SIK2"/>
<evidence type="ECO:0000313" key="2">
    <source>
        <dbReference type="Proteomes" id="UP000696931"/>
    </source>
</evidence>
<dbReference type="Proteomes" id="UP000696931">
    <property type="component" value="Unassembled WGS sequence"/>
</dbReference>
<evidence type="ECO:0000313" key="1">
    <source>
        <dbReference type="EMBL" id="MBI5170559.1"/>
    </source>
</evidence>
<proteinExistence type="predicted"/>
<reference evidence="1" key="1">
    <citation type="submission" date="2020-07" db="EMBL/GenBank/DDBJ databases">
        <title>Huge and variable diversity of episymbiotic CPR bacteria and DPANN archaea in groundwater ecosystems.</title>
        <authorList>
            <person name="He C.Y."/>
            <person name="Keren R."/>
            <person name="Whittaker M."/>
            <person name="Farag I.F."/>
            <person name="Doudna J."/>
            <person name="Cate J.H.D."/>
            <person name="Banfield J.F."/>
        </authorList>
    </citation>
    <scope>NUCLEOTIDE SEQUENCE</scope>
    <source>
        <strain evidence="1">NC_groundwater_1813_Pr3_B-0.1um_71_17</strain>
    </source>
</reference>
<accession>A0A933SIK2</accession>
<protein>
    <submittedName>
        <fullName evidence="1">Uncharacterized protein</fullName>
    </submittedName>
</protein>
<gene>
    <name evidence="1" type="ORF">HZA61_13810</name>
</gene>